<dbReference type="EMBL" id="DAKRPA010000117">
    <property type="protein sequence ID" value="DAZ98052.1"/>
    <property type="molecule type" value="Genomic_DNA"/>
</dbReference>
<accession>A0AAV2YY06</accession>
<sequence length="118" mass="13475">MTVPQPVYEFIQAAKLTEWDQATLIKWYREWLQYVTKIEHRCALTGELYENVVATVRGCIQPDVLTIMADVVLEKPEDKVTDAEVLAAIEKRCRTVKNGFVPDQGAVRDNAPDGYVYQ</sequence>
<proteinExistence type="predicted"/>
<comment type="caution">
    <text evidence="1">The sequence shown here is derived from an EMBL/GenBank/DDBJ whole genome shotgun (WGS) entry which is preliminary data.</text>
</comment>
<evidence type="ECO:0000313" key="2">
    <source>
        <dbReference type="Proteomes" id="UP001146120"/>
    </source>
</evidence>
<dbReference type="Proteomes" id="UP001146120">
    <property type="component" value="Unassembled WGS sequence"/>
</dbReference>
<protein>
    <submittedName>
        <fullName evidence="1">Uncharacterized protein</fullName>
    </submittedName>
</protein>
<evidence type="ECO:0000313" key="1">
    <source>
        <dbReference type="EMBL" id="DAZ98052.1"/>
    </source>
</evidence>
<organism evidence="1 2">
    <name type="scientific">Lagenidium giganteum</name>
    <dbReference type="NCBI Taxonomy" id="4803"/>
    <lineage>
        <taxon>Eukaryota</taxon>
        <taxon>Sar</taxon>
        <taxon>Stramenopiles</taxon>
        <taxon>Oomycota</taxon>
        <taxon>Peronosporomycetes</taxon>
        <taxon>Pythiales</taxon>
        <taxon>Pythiaceae</taxon>
    </lineage>
</organism>
<dbReference type="AlphaFoldDB" id="A0AAV2YY06"/>
<gene>
    <name evidence="1" type="ORF">N0F65_001927</name>
</gene>
<keyword evidence="2" id="KW-1185">Reference proteome</keyword>
<reference evidence="1" key="2">
    <citation type="journal article" date="2023" name="Microbiol Resour">
        <title>Decontamination and Annotation of the Draft Genome Sequence of the Oomycete Lagenidium giganteum ARSEF 373.</title>
        <authorList>
            <person name="Morgan W.R."/>
            <person name="Tartar A."/>
        </authorList>
    </citation>
    <scope>NUCLEOTIDE SEQUENCE</scope>
    <source>
        <strain evidence="1">ARSEF 373</strain>
    </source>
</reference>
<name>A0AAV2YY06_9STRA</name>
<reference evidence="1" key="1">
    <citation type="submission" date="2022-11" db="EMBL/GenBank/DDBJ databases">
        <authorList>
            <person name="Morgan W.R."/>
            <person name="Tartar A."/>
        </authorList>
    </citation>
    <scope>NUCLEOTIDE SEQUENCE</scope>
    <source>
        <strain evidence="1">ARSEF 373</strain>
    </source>
</reference>